<dbReference type="EMBL" id="JACVVK020000006">
    <property type="protein sequence ID" value="KAK7506719.1"/>
    <property type="molecule type" value="Genomic_DNA"/>
</dbReference>
<comment type="caution">
    <text evidence="5">The sequence shown here is derived from an EMBL/GenBank/DDBJ whole genome shotgun (WGS) entry which is preliminary data.</text>
</comment>
<evidence type="ECO:0000313" key="6">
    <source>
        <dbReference type="Proteomes" id="UP001519460"/>
    </source>
</evidence>
<sequence length="368" mass="39785">MSAMRDEIANVTSLNRKMTTMEHEISVIPGLEANLSAVVSEIDKQRNSAVAFQVSVPRDQQLYTNMIVRFGVPLLNVGGGFQRATNTFVAPVSGLYVFFLKITSYRDHYLNVALKKNGLVIAEAESDDGQNYDRSSAQVVVQLATGDKVWAQQRFGDATSRSCSVRMVALCVKLVAMLTVMGIVRAHVSDSGHIVKRSDDSHPLEAIVLKQGQLIDEMRSEITAMKSQMAEYHKLVVFMVSVPTNQDLSHQPRLNFGTPSLNVGGGFHTATDSFVAPVSGLYVFFLKVNGIAGPNSIIIGLVKDGQVIAETETNDNDNNDRSSVQVVVKVSAGQSVWVEKKGGTGNLIIGGGVQSTFGGFLLRAGDSF</sequence>
<keyword evidence="3" id="KW-0732">Signal</keyword>
<name>A0ABD0M466_9CAEN</name>
<dbReference type="PRINTS" id="PR00007">
    <property type="entry name" value="COMPLEMNTC1Q"/>
</dbReference>
<dbReference type="AlphaFoldDB" id="A0ABD0M466"/>
<reference evidence="5 6" key="1">
    <citation type="journal article" date="2023" name="Sci. Data">
        <title>Genome assembly of the Korean intertidal mud-creeper Batillaria attramentaria.</title>
        <authorList>
            <person name="Patra A.K."/>
            <person name="Ho P.T."/>
            <person name="Jun S."/>
            <person name="Lee S.J."/>
            <person name="Kim Y."/>
            <person name="Won Y.J."/>
        </authorList>
    </citation>
    <scope>NUCLEOTIDE SEQUENCE [LARGE SCALE GENOMIC DNA]</scope>
    <source>
        <strain evidence="5">Wonlab-2016</strain>
    </source>
</reference>
<dbReference type="Gene3D" id="2.60.120.40">
    <property type="match status" value="2"/>
</dbReference>
<evidence type="ECO:0000256" key="2">
    <source>
        <dbReference type="ARBA" id="ARBA00022525"/>
    </source>
</evidence>
<evidence type="ECO:0000256" key="3">
    <source>
        <dbReference type="ARBA" id="ARBA00022729"/>
    </source>
</evidence>
<feature type="domain" description="C1q" evidence="4">
    <location>
        <begin position="45"/>
        <end position="181"/>
    </location>
</feature>
<evidence type="ECO:0000313" key="5">
    <source>
        <dbReference type="EMBL" id="KAK7506719.1"/>
    </source>
</evidence>
<dbReference type="PANTHER" id="PTHR22923">
    <property type="entry name" value="CEREBELLIN-RELATED"/>
    <property type="match status" value="1"/>
</dbReference>
<comment type="subcellular location">
    <subcellularLocation>
        <location evidence="1">Secreted</location>
    </subcellularLocation>
</comment>
<evidence type="ECO:0000256" key="1">
    <source>
        <dbReference type="ARBA" id="ARBA00004613"/>
    </source>
</evidence>
<accession>A0ABD0M466</accession>
<dbReference type="PROSITE" id="PS50871">
    <property type="entry name" value="C1Q"/>
    <property type="match status" value="2"/>
</dbReference>
<dbReference type="SUPFAM" id="SSF49842">
    <property type="entry name" value="TNF-like"/>
    <property type="match status" value="2"/>
</dbReference>
<dbReference type="Proteomes" id="UP001519460">
    <property type="component" value="Unassembled WGS sequence"/>
</dbReference>
<keyword evidence="6" id="KW-1185">Reference proteome</keyword>
<evidence type="ECO:0000259" key="4">
    <source>
        <dbReference type="PROSITE" id="PS50871"/>
    </source>
</evidence>
<gene>
    <name evidence="5" type="ORF">BaRGS_00002194</name>
</gene>
<proteinExistence type="predicted"/>
<dbReference type="SMART" id="SM00110">
    <property type="entry name" value="C1Q"/>
    <property type="match status" value="2"/>
</dbReference>
<dbReference type="InterPro" id="IPR001073">
    <property type="entry name" value="C1q_dom"/>
</dbReference>
<feature type="domain" description="C1q" evidence="4">
    <location>
        <begin position="231"/>
        <end position="368"/>
    </location>
</feature>
<dbReference type="InterPro" id="IPR008983">
    <property type="entry name" value="Tumour_necrosis_fac-like_dom"/>
</dbReference>
<dbReference type="PANTHER" id="PTHR22923:SF116">
    <property type="entry name" value="C1Q DOMAIN-CONTAINING PROTEIN"/>
    <property type="match status" value="1"/>
</dbReference>
<dbReference type="GO" id="GO:0005576">
    <property type="term" value="C:extracellular region"/>
    <property type="evidence" value="ECO:0007669"/>
    <property type="project" value="UniProtKB-SubCell"/>
</dbReference>
<dbReference type="InterPro" id="IPR050822">
    <property type="entry name" value="Cerebellin_Synaptic_Org"/>
</dbReference>
<protein>
    <recommendedName>
        <fullName evidence="4">C1q domain-containing protein</fullName>
    </recommendedName>
</protein>
<dbReference type="Pfam" id="PF00386">
    <property type="entry name" value="C1q"/>
    <property type="match status" value="2"/>
</dbReference>
<keyword evidence="2" id="KW-0964">Secreted</keyword>
<organism evidence="5 6">
    <name type="scientific">Batillaria attramentaria</name>
    <dbReference type="NCBI Taxonomy" id="370345"/>
    <lineage>
        <taxon>Eukaryota</taxon>
        <taxon>Metazoa</taxon>
        <taxon>Spiralia</taxon>
        <taxon>Lophotrochozoa</taxon>
        <taxon>Mollusca</taxon>
        <taxon>Gastropoda</taxon>
        <taxon>Caenogastropoda</taxon>
        <taxon>Sorbeoconcha</taxon>
        <taxon>Cerithioidea</taxon>
        <taxon>Batillariidae</taxon>
        <taxon>Batillaria</taxon>
    </lineage>
</organism>